<dbReference type="PANTHER" id="PTHR15140:SF40">
    <property type="entry name" value="LATE BLIGHT RESISTANCE PROTEIN HOMOLOG R1C-3"/>
    <property type="match status" value="1"/>
</dbReference>
<evidence type="ECO:0000313" key="1">
    <source>
        <dbReference type="EMBL" id="OIT19285.1"/>
    </source>
</evidence>
<dbReference type="EMBL" id="MJEQ01008262">
    <property type="protein sequence ID" value="OIT19285.1"/>
    <property type="molecule type" value="Genomic_DNA"/>
</dbReference>
<reference evidence="1" key="1">
    <citation type="submission" date="2016-11" db="EMBL/GenBank/DDBJ databases">
        <title>The genome of Nicotiana attenuata.</title>
        <authorList>
            <person name="Xu S."/>
            <person name="Brockmoeller T."/>
            <person name="Gaquerel E."/>
            <person name="Navarro A."/>
            <person name="Kuhl H."/>
            <person name="Gase K."/>
            <person name="Ling Z."/>
            <person name="Zhou W."/>
            <person name="Kreitzer C."/>
            <person name="Stanke M."/>
            <person name="Tang H."/>
            <person name="Lyons E."/>
            <person name="Pandey P."/>
            <person name="Pandey S.P."/>
            <person name="Timmermann B."/>
            <person name="Baldwin I.T."/>
        </authorList>
    </citation>
    <scope>NUCLEOTIDE SEQUENCE [LARGE SCALE GENOMIC DNA]</scope>
    <source>
        <strain evidence="1">UT</strain>
    </source>
</reference>
<dbReference type="Gene3D" id="3.80.10.10">
    <property type="entry name" value="Ribonuclease Inhibitor"/>
    <property type="match status" value="1"/>
</dbReference>
<comment type="caution">
    <text evidence="1">The sequence shown here is derived from an EMBL/GenBank/DDBJ whole genome shotgun (WGS) entry which is preliminary data.</text>
</comment>
<dbReference type="Proteomes" id="UP000187609">
    <property type="component" value="Unassembled WGS sequence"/>
</dbReference>
<organism evidence="1 2">
    <name type="scientific">Nicotiana attenuata</name>
    <name type="common">Coyote tobacco</name>
    <dbReference type="NCBI Taxonomy" id="49451"/>
    <lineage>
        <taxon>Eukaryota</taxon>
        <taxon>Viridiplantae</taxon>
        <taxon>Streptophyta</taxon>
        <taxon>Embryophyta</taxon>
        <taxon>Tracheophyta</taxon>
        <taxon>Spermatophyta</taxon>
        <taxon>Magnoliopsida</taxon>
        <taxon>eudicotyledons</taxon>
        <taxon>Gunneridae</taxon>
        <taxon>Pentapetalae</taxon>
        <taxon>asterids</taxon>
        <taxon>lamiids</taxon>
        <taxon>Solanales</taxon>
        <taxon>Solanaceae</taxon>
        <taxon>Nicotianoideae</taxon>
        <taxon>Nicotianeae</taxon>
        <taxon>Nicotiana</taxon>
    </lineage>
</organism>
<dbReference type="AlphaFoldDB" id="A0A1J6JNB1"/>
<dbReference type="OMA" id="LELWGCH"/>
<sequence>MALNIARLRKLENVKLTKTEFLGENCWDATDVEFPALKYLSLLWCYMRGWNACEESFPILEKLVIEGCRNLEQIPPSFADIPTLQLIEVEDCLDSVEDSATNIKREIEETTGCDSLQVLISKKKYRQLIKAG</sequence>
<dbReference type="SMR" id="A0A1J6JNB1"/>
<proteinExistence type="predicted"/>
<dbReference type="SUPFAM" id="SSF52047">
    <property type="entry name" value="RNI-like"/>
    <property type="match status" value="1"/>
</dbReference>
<dbReference type="Gramene" id="OIT19285">
    <property type="protein sequence ID" value="OIT19285"/>
    <property type="gene ID" value="A4A49_41758"/>
</dbReference>
<dbReference type="InterPro" id="IPR032675">
    <property type="entry name" value="LRR_dom_sf"/>
</dbReference>
<gene>
    <name evidence="1" type="primary">R1A-6_11</name>
    <name evidence="1" type="ORF">A4A49_41758</name>
</gene>
<keyword evidence="2" id="KW-1185">Reference proteome</keyword>
<dbReference type="PANTHER" id="PTHR15140">
    <property type="entry name" value="TUBULIN-SPECIFIC CHAPERONE E"/>
    <property type="match status" value="1"/>
</dbReference>
<accession>A0A1J6JNB1</accession>
<evidence type="ECO:0000313" key="2">
    <source>
        <dbReference type="Proteomes" id="UP000187609"/>
    </source>
</evidence>
<name>A0A1J6JNB1_NICAT</name>
<protein>
    <submittedName>
        <fullName evidence="1">Late blight resistance protein -like r1a-6</fullName>
    </submittedName>
</protein>